<reference evidence="2" key="1">
    <citation type="journal article" date="2019" name="Int. J. Syst. Evol. Microbiol.">
        <title>The Global Catalogue of Microorganisms (GCM) 10K type strain sequencing project: providing services to taxonomists for standard genome sequencing and annotation.</title>
        <authorList>
            <consortium name="The Broad Institute Genomics Platform"/>
            <consortium name="The Broad Institute Genome Sequencing Center for Infectious Disease"/>
            <person name="Wu L."/>
            <person name="Ma J."/>
        </authorList>
    </citation>
    <scope>NUCLEOTIDE SEQUENCE [LARGE SCALE GENOMIC DNA]</scope>
    <source>
        <strain evidence="2">KCTC 33842</strain>
    </source>
</reference>
<dbReference type="Proteomes" id="UP001597475">
    <property type="component" value="Unassembled WGS sequence"/>
</dbReference>
<evidence type="ECO:0000313" key="1">
    <source>
        <dbReference type="EMBL" id="MFD2608746.1"/>
    </source>
</evidence>
<accession>A0ABW5P1D1</accession>
<protein>
    <submittedName>
        <fullName evidence="1">Uncharacterized protein</fullName>
    </submittedName>
</protein>
<comment type="caution">
    <text evidence="1">The sequence shown here is derived from an EMBL/GenBank/DDBJ whole genome shotgun (WGS) entry which is preliminary data.</text>
</comment>
<sequence length="250" mass="28051">MQSRVTQEYHQRRQTAARITGADAERTAFLTGLIEDDLLVQDARSSFLAHLRRDGITPGSPLFDLAAEEALPTVLRAAFRRLDDLLHWEADRAPLAGWWGLQALYEYNNDGRRQAERRAGFQRSTGQTVVILSDHQPDAAGILQPLPLPDTDADPAERYERQHAAEELDALFQQAEGDPALAWLREWLSADALHAEKPVTFRDGAAQLAWRYGAQQAMATRQNVTTRTLRNHAREVERLLSRLAGLAQVA</sequence>
<evidence type="ECO:0000313" key="2">
    <source>
        <dbReference type="Proteomes" id="UP001597475"/>
    </source>
</evidence>
<dbReference type="EMBL" id="JBHUMK010000014">
    <property type="protein sequence ID" value="MFD2608746.1"/>
    <property type="molecule type" value="Genomic_DNA"/>
</dbReference>
<name>A0ABW5P1D1_9DEIO</name>
<organism evidence="1 2">
    <name type="scientific">Deinococcus taklimakanensis</name>
    <dbReference type="NCBI Taxonomy" id="536443"/>
    <lineage>
        <taxon>Bacteria</taxon>
        <taxon>Thermotogati</taxon>
        <taxon>Deinococcota</taxon>
        <taxon>Deinococci</taxon>
        <taxon>Deinococcales</taxon>
        <taxon>Deinococcaceae</taxon>
        <taxon>Deinococcus</taxon>
    </lineage>
</organism>
<dbReference type="RefSeq" id="WP_386843530.1">
    <property type="nucleotide sequence ID" value="NZ_JBHUMK010000014.1"/>
</dbReference>
<keyword evidence="2" id="KW-1185">Reference proteome</keyword>
<gene>
    <name evidence="1" type="ORF">ACFSR9_04735</name>
</gene>
<proteinExistence type="predicted"/>